<dbReference type="HAMAP" id="MF_00144">
    <property type="entry name" value="tRNA_thiouridyl_MnmA"/>
    <property type="match status" value="1"/>
</dbReference>
<evidence type="ECO:0000313" key="13">
    <source>
        <dbReference type="EMBL" id="ADD79687.1"/>
    </source>
</evidence>
<keyword evidence="7 10" id="KW-0694">RNA-binding</keyword>
<dbReference type="RefSeq" id="WP_013087674.1">
    <property type="nucleotide sequence ID" value="NC_014109.1"/>
</dbReference>
<gene>
    <name evidence="13" type="primary">trmU</name>
    <name evidence="10" type="synonym">mnmA</name>
    <name evidence="13" type="ordered locus">RIEPE_0183</name>
</gene>
<dbReference type="PANTHER" id="PTHR11933">
    <property type="entry name" value="TRNA 5-METHYLAMINOMETHYL-2-THIOURIDYLATE -METHYLTRANSFERASE"/>
    <property type="match status" value="1"/>
</dbReference>
<dbReference type="GO" id="GO:0103016">
    <property type="term" value="F:tRNA-uridine 2-sulfurtransferase activity"/>
    <property type="evidence" value="ECO:0007669"/>
    <property type="project" value="UniProtKB-EC"/>
</dbReference>
<dbReference type="NCBIfam" id="TIGR00420">
    <property type="entry name" value="trmU"/>
    <property type="match status" value="1"/>
</dbReference>
<evidence type="ECO:0000256" key="9">
    <source>
        <dbReference type="ARBA" id="ARBA00051542"/>
    </source>
</evidence>
<reference evidence="13" key="1">
    <citation type="submission" date="2008-05" db="EMBL/GenBank/DDBJ databases">
        <title>Genome sequence of Riesia pediculicola USDA.</title>
        <authorList>
            <person name="Kirkness E.F."/>
        </authorList>
    </citation>
    <scope>NUCLEOTIDE SEQUENCE [LARGE SCALE GENOMIC DNA]</scope>
    <source>
        <strain evidence="13">USDA</strain>
    </source>
</reference>
<evidence type="ECO:0000259" key="11">
    <source>
        <dbReference type="Pfam" id="PF20258"/>
    </source>
</evidence>
<dbReference type="GO" id="GO:0008168">
    <property type="term" value="F:methyltransferase activity"/>
    <property type="evidence" value="ECO:0007669"/>
    <property type="project" value="UniProtKB-KW"/>
</dbReference>
<feature type="active site" description="Nucleophile" evidence="10">
    <location>
        <position position="104"/>
    </location>
</feature>
<evidence type="ECO:0000256" key="6">
    <source>
        <dbReference type="ARBA" id="ARBA00022840"/>
    </source>
</evidence>
<dbReference type="InterPro" id="IPR046885">
    <property type="entry name" value="MnmA-like_C"/>
</dbReference>
<comment type="caution">
    <text evidence="10">Lacks conserved residue(s) required for the propagation of feature annotation.</text>
</comment>
<dbReference type="NCBIfam" id="NF001138">
    <property type="entry name" value="PRK00143.1"/>
    <property type="match status" value="1"/>
</dbReference>
<feature type="site" description="Interaction with tRNA" evidence="10">
    <location>
        <position position="130"/>
    </location>
</feature>
<evidence type="ECO:0000256" key="7">
    <source>
        <dbReference type="ARBA" id="ARBA00022884"/>
    </source>
</evidence>
<dbReference type="InterPro" id="IPR014729">
    <property type="entry name" value="Rossmann-like_a/b/a_fold"/>
</dbReference>
<dbReference type="Gene3D" id="2.40.30.10">
    <property type="entry name" value="Translation factors"/>
    <property type="match status" value="1"/>
</dbReference>
<dbReference type="GO" id="GO:0002143">
    <property type="term" value="P:tRNA wobble position uridine thiolation"/>
    <property type="evidence" value="ECO:0007669"/>
    <property type="project" value="TreeGrafter"/>
</dbReference>
<keyword evidence="14" id="KW-1185">Reference proteome</keyword>
<dbReference type="Pfam" id="PF03054">
    <property type="entry name" value="tRNA_Me_trans"/>
    <property type="match status" value="1"/>
</dbReference>
<evidence type="ECO:0000256" key="2">
    <source>
        <dbReference type="ARBA" id="ARBA00022555"/>
    </source>
</evidence>
<keyword evidence="1 10" id="KW-0963">Cytoplasm</keyword>
<dbReference type="InterPro" id="IPR023382">
    <property type="entry name" value="MnmA-like_central_sf"/>
</dbReference>
<feature type="domain" description="tRNA-specific 2-thiouridylase MnmA-like C-terminal" evidence="11">
    <location>
        <begin position="288"/>
        <end position="359"/>
    </location>
</feature>
<dbReference type="FunFam" id="3.40.50.620:FF:000004">
    <property type="entry name" value="tRNA-specific 2-thiouridylase MnmA"/>
    <property type="match status" value="1"/>
</dbReference>
<feature type="domain" description="tRNA-specific 2-thiouridylase MnmA-like central" evidence="12">
    <location>
        <begin position="210"/>
        <end position="278"/>
    </location>
</feature>
<evidence type="ECO:0000313" key="14">
    <source>
        <dbReference type="Proteomes" id="UP000001700"/>
    </source>
</evidence>
<feature type="region of interest" description="Interaction with tRNA" evidence="10">
    <location>
        <begin position="310"/>
        <end position="311"/>
    </location>
</feature>
<dbReference type="FunFam" id="2.30.30.280:FF:000001">
    <property type="entry name" value="tRNA-specific 2-thiouridylase MnmA"/>
    <property type="match status" value="1"/>
</dbReference>
<dbReference type="Pfam" id="PF20258">
    <property type="entry name" value="tRNA_Me_trans_C"/>
    <property type="match status" value="1"/>
</dbReference>
<feature type="site" description="Interaction with tRNA" evidence="10">
    <location>
        <position position="343"/>
    </location>
</feature>
<dbReference type="GO" id="GO:0005737">
    <property type="term" value="C:cytoplasm"/>
    <property type="evidence" value="ECO:0007669"/>
    <property type="project" value="UniProtKB-SubCell"/>
</dbReference>
<keyword evidence="8" id="KW-1015">Disulfide bond</keyword>
<protein>
    <recommendedName>
        <fullName evidence="10">tRNA-specific 2-thiouridylase MnmA</fullName>
        <ecNumber evidence="10">2.8.1.13</ecNumber>
    </recommendedName>
</protein>
<feature type="region of interest" description="Interaction with tRNA" evidence="10">
    <location>
        <begin position="151"/>
        <end position="153"/>
    </location>
</feature>
<dbReference type="eggNOG" id="COG0482">
    <property type="taxonomic scope" value="Bacteria"/>
</dbReference>
<proteinExistence type="inferred from homology"/>
<evidence type="ECO:0000256" key="1">
    <source>
        <dbReference type="ARBA" id="ARBA00022490"/>
    </source>
</evidence>
<comment type="function">
    <text evidence="10">Catalyzes the 2-thiolation of uridine at the wobble position (U34) of tRNA(Lys), tRNA(Glu) and tRNA(Gln), leading to the formation of s(2)U34, the first step of tRNA-mnm(5)s(2)U34 synthesis. Sulfur is provided by IscS, via a sulfur-relay system. Binds ATP and its substrate tRNAs.</text>
</comment>
<name>D4G7Z1_RIEPU</name>
<dbReference type="CDD" id="cd01998">
    <property type="entry name" value="MnmA_TRMU-like"/>
    <property type="match status" value="1"/>
</dbReference>
<dbReference type="GO" id="GO:0032259">
    <property type="term" value="P:methylation"/>
    <property type="evidence" value="ECO:0007669"/>
    <property type="project" value="UniProtKB-KW"/>
</dbReference>
<keyword evidence="13" id="KW-0489">Methyltransferase</keyword>
<dbReference type="PANTHER" id="PTHR11933:SF5">
    <property type="entry name" value="MITOCHONDRIAL TRNA-SPECIFIC 2-THIOURIDYLASE 1"/>
    <property type="match status" value="1"/>
</dbReference>
<dbReference type="AlphaFoldDB" id="D4G7Z1"/>
<dbReference type="EMBL" id="CP001085">
    <property type="protein sequence ID" value="ADD79687.1"/>
    <property type="molecule type" value="Genomic_DNA"/>
</dbReference>
<comment type="catalytic activity">
    <reaction evidence="9 10">
        <text>S-sulfanyl-L-cysteinyl-[protein] + uridine(34) in tRNA + AH2 + ATP = 2-thiouridine(34) in tRNA + L-cysteinyl-[protein] + A + AMP + diphosphate + H(+)</text>
        <dbReference type="Rhea" id="RHEA:47032"/>
        <dbReference type="Rhea" id="RHEA-COMP:10131"/>
        <dbReference type="Rhea" id="RHEA-COMP:11726"/>
        <dbReference type="Rhea" id="RHEA-COMP:11727"/>
        <dbReference type="Rhea" id="RHEA-COMP:11728"/>
        <dbReference type="ChEBI" id="CHEBI:13193"/>
        <dbReference type="ChEBI" id="CHEBI:15378"/>
        <dbReference type="ChEBI" id="CHEBI:17499"/>
        <dbReference type="ChEBI" id="CHEBI:29950"/>
        <dbReference type="ChEBI" id="CHEBI:30616"/>
        <dbReference type="ChEBI" id="CHEBI:33019"/>
        <dbReference type="ChEBI" id="CHEBI:61963"/>
        <dbReference type="ChEBI" id="CHEBI:65315"/>
        <dbReference type="ChEBI" id="CHEBI:87170"/>
        <dbReference type="ChEBI" id="CHEBI:456215"/>
        <dbReference type="EC" id="2.8.1.13"/>
    </reaction>
</comment>
<dbReference type="EC" id="2.8.1.13" evidence="10"/>
<sequence>MKNKKNYVARVVVGMSGGVDSSVAALLLKKRNYEVLGLFMKNWEEDDGHSCSYIEDLKDVKSVCEKLKIQLYQVNFSIEYWNKVFKVFLKKYKTGKTPNPDVLCNKEIKFKEFLDFSLENLNADYIATGHYVRKKKRNEKYILLKAKDERKDQSYFLHLLDQSQLEKVIFPIGEFKKSEIRKIAEKNGLLSVSKKKDSTGICFIGKKRFENFLQKYISCKNGDILSVHKEIIGQHPGSILYTLGQRKGIRIGGIKNEKHGPWYVIDKNVKQNTIMISQNKFHPSLVSKGIIINNVHWISEPKYRCSVQTRYHQKETYCSIRKICLNRISVRFDHPILSVTPGQYGVFYDREVCLGGGEIDLKF</sequence>
<comment type="subunit">
    <text evidence="10">Interacts with TusE.</text>
</comment>
<feature type="active site" description="Cysteine persulfide intermediate" evidence="10">
    <location>
        <position position="202"/>
    </location>
</feature>
<dbReference type="Proteomes" id="UP000001700">
    <property type="component" value="Chromosome"/>
</dbReference>
<dbReference type="Gene3D" id="3.40.50.620">
    <property type="entry name" value="HUPs"/>
    <property type="match status" value="1"/>
</dbReference>
<feature type="region of interest" description="Interaction with target base in tRNA" evidence="10">
    <location>
        <begin position="99"/>
        <end position="101"/>
    </location>
</feature>
<organism evidence="13 14">
    <name type="scientific">Riesia pediculicola (strain USDA)</name>
    <dbReference type="NCBI Taxonomy" id="515618"/>
    <lineage>
        <taxon>Bacteria</taxon>
        <taxon>Pseudomonadati</taxon>
        <taxon>Pseudomonadota</taxon>
        <taxon>Gammaproteobacteria</taxon>
        <taxon>Enterobacterales</taxon>
        <taxon>Enterobacteriaceae</taxon>
        <taxon>Candidatus Riesia</taxon>
    </lineage>
</organism>
<dbReference type="KEGG" id="rip:RIEPE_0183"/>
<dbReference type="Pfam" id="PF20259">
    <property type="entry name" value="tRNA_Me_trans_M"/>
    <property type="match status" value="1"/>
</dbReference>
<evidence type="ECO:0000259" key="12">
    <source>
        <dbReference type="Pfam" id="PF20259"/>
    </source>
</evidence>
<evidence type="ECO:0000256" key="5">
    <source>
        <dbReference type="ARBA" id="ARBA00022741"/>
    </source>
</evidence>
<dbReference type="InterPro" id="IPR046884">
    <property type="entry name" value="MnmA-like_central"/>
</dbReference>
<dbReference type="InterPro" id="IPR004506">
    <property type="entry name" value="MnmA-like"/>
</dbReference>
<comment type="subcellular location">
    <subcellularLocation>
        <location evidence="10">Cytoplasm</location>
    </subcellularLocation>
</comment>
<dbReference type="Gene3D" id="2.30.30.280">
    <property type="entry name" value="Adenine nucleotide alpha hydrolases-like domains"/>
    <property type="match status" value="1"/>
</dbReference>
<dbReference type="HOGENOM" id="CLU_035188_1_0_6"/>
<evidence type="ECO:0000256" key="4">
    <source>
        <dbReference type="ARBA" id="ARBA00022694"/>
    </source>
</evidence>
<evidence type="ECO:0000256" key="8">
    <source>
        <dbReference type="ARBA" id="ARBA00023157"/>
    </source>
</evidence>
<keyword evidence="4 10" id="KW-0819">tRNA processing</keyword>
<feature type="binding site" evidence="10">
    <location>
        <position position="40"/>
    </location>
    <ligand>
        <name>ATP</name>
        <dbReference type="ChEBI" id="CHEBI:30616"/>
    </ligand>
</feature>
<dbReference type="GO" id="GO:0000049">
    <property type="term" value="F:tRNA binding"/>
    <property type="evidence" value="ECO:0007669"/>
    <property type="project" value="UniProtKB-KW"/>
</dbReference>
<evidence type="ECO:0000256" key="3">
    <source>
        <dbReference type="ARBA" id="ARBA00022679"/>
    </source>
</evidence>
<comment type="similarity">
    <text evidence="10">Belongs to the MnmA/TRMU family.</text>
</comment>
<keyword evidence="5 10" id="KW-0547">Nucleotide-binding</keyword>
<accession>D4G7Z1</accession>
<feature type="binding site" evidence="10">
    <location>
        <begin position="14"/>
        <end position="21"/>
    </location>
    <ligand>
        <name>ATP</name>
        <dbReference type="ChEBI" id="CHEBI:30616"/>
    </ligand>
</feature>
<keyword evidence="3 10" id="KW-0808">Transferase</keyword>
<evidence type="ECO:0000256" key="10">
    <source>
        <dbReference type="HAMAP-Rule" id="MF_00144"/>
    </source>
</evidence>
<keyword evidence="6 10" id="KW-0067">ATP-binding</keyword>
<keyword evidence="2 10" id="KW-0820">tRNA-binding</keyword>
<dbReference type="OrthoDB" id="9800696at2"/>
<feature type="binding site" evidence="10">
    <location>
        <position position="129"/>
    </location>
    <ligand>
        <name>ATP</name>
        <dbReference type="ChEBI" id="CHEBI:30616"/>
    </ligand>
</feature>
<dbReference type="STRING" id="515618.RIEPE_0183"/>
<dbReference type="GO" id="GO:0005524">
    <property type="term" value="F:ATP binding"/>
    <property type="evidence" value="ECO:0007669"/>
    <property type="project" value="UniProtKB-KW"/>
</dbReference>
<dbReference type="SUPFAM" id="SSF52402">
    <property type="entry name" value="Adenine nucleotide alpha hydrolases-like"/>
    <property type="match status" value="1"/>
</dbReference>